<keyword evidence="4 8" id="KW-0479">Metal-binding</keyword>
<protein>
    <recommendedName>
        <fullName evidence="8 9">2,3-bisphosphoglycerate-independent phosphoglycerate mutase</fullName>
        <shortName evidence="8">BPG-independent PGAM</shortName>
        <shortName evidence="8">Phosphoglyceromutase</shortName>
        <shortName evidence="8">iPGM</shortName>
        <ecNumber evidence="8 9">5.4.2.12</ecNumber>
    </recommendedName>
</protein>
<evidence type="ECO:0000256" key="7">
    <source>
        <dbReference type="ARBA" id="ARBA00023235"/>
    </source>
</evidence>
<accession>A0ABR7G8L1</accession>
<keyword evidence="7 8" id="KW-0413">Isomerase</keyword>
<comment type="similarity">
    <text evidence="3 8">Belongs to the BPG-independent phosphoglycerate mutase family.</text>
</comment>
<evidence type="ECO:0000259" key="10">
    <source>
        <dbReference type="Pfam" id="PF01676"/>
    </source>
</evidence>
<dbReference type="InterPro" id="IPR011258">
    <property type="entry name" value="BPG-indep_PGM_N"/>
</dbReference>
<dbReference type="PIRSF" id="PIRSF001492">
    <property type="entry name" value="IPGAM"/>
    <property type="match status" value="1"/>
</dbReference>
<evidence type="ECO:0000259" key="11">
    <source>
        <dbReference type="Pfam" id="PF06415"/>
    </source>
</evidence>
<name>A0ABR7G8L1_9FIRM</name>
<feature type="domain" description="BPG-independent PGAM N-terminal" evidence="11">
    <location>
        <begin position="82"/>
        <end position="296"/>
    </location>
</feature>
<feature type="binding site" evidence="8">
    <location>
        <position position="185"/>
    </location>
    <ligand>
        <name>substrate</name>
    </ligand>
</feature>
<feature type="binding site" evidence="8">
    <location>
        <position position="12"/>
    </location>
    <ligand>
        <name>Mn(2+)</name>
        <dbReference type="ChEBI" id="CHEBI:29035"/>
        <label>2</label>
    </ligand>
</feature>
<comment type="subunit">
    <text evidence="8">Monomer.</text>
</comment>
<reference evidence="12 13" key="1">
    <citation type="submission" date="2020-08" db="EMBL/GenBank/DDBJ databases">
        <title>Genome public.</title>
        <authorList>
            <person name="Liu C."/>
            <person name="Sun Q."/>
        </authorList>
    </citation>
    <scope>NUCLEOTIDE SEQUENCE [LARGE SCALE GENOMIC DNA]</scope>
    <source>
        <strain evidence="12 13">NSJ-13</strain>
    </source>
</reference>
<evidence type="ECO:0000313" key="12">
    <source>
        <dbReference type="EMBL" id="MBC5683759.1"/>
    </source>
</evidence>
<comment type="function">
    <text evidence="8">Catalyzes the interconversion of 2-phosphoglycerate and 3-phosphoglycerate.</text>
</comment>
<organism evidence="12 13">
    <name type="scientific">Ruminococcus hominis</name>
    <dbReference type="NCBI Taxonomy" id="2763065"/>
    <lineage>
        <taxon>Bacteria</taxon>
        <taxon>Bacillati</taxon>
        <taxon>Bacillota</taxon>
        <taxon>Clostridia</taxon>
        <taxon>Eubacteriales</taxon>
        <taxon>Oscillospiraceae</taxon>
        <taxon>Ruminococcus</taxon>
    </lineage>
</organism>
<feature type="domain" description="Metalloenzyme" evidence="10">
    <location>
        <begin position="4"/>
        <end position="499"/>
    </location>
</feature>
<feature type="binding site" evidence="8">
    <location>
        <begin position="260"/>
        <end position="263"/>
    </location>
    <ligand>
        <name>substrate</name>
    </ligand>
</feature>
<dbReference type="RefSeq" id="WP_186865119.1">
    <property type="nucleotide sequence ID" value="NZ_JACOPE010000001.1"/>
</dbReference>
<dbReference type="InterPro" id="IPR005995">
    <property type="entry name" value="Pgm_bpd_ind"/>
</dbReference>
<dbReference type="Pfam" id="PF01676">
    <property type="entry name" value="Metalloenzyme"/>
    <property type="match status" value="1"/>
</dbReference>
<dbReference type="SUPFAM" id="SSF64158">
    <property type="entry name" value="2,3-Bisphosphoglycerate-independent phosphoglycerate mutase, substrate-binding domain"/>
    <property type="match status" value="1"/>
</dbReference>
<keyword evidence="5 8" id="KW-0324">Glycolysis</keyword>
<sequence>MSKKPTVLMILDGYGLNDKEKGNAVAEGKTPVMDKLMAEYPFVKGYASGMAVGLPDGQMGNSEVGHLNMGAGRIVYQDLTKITKAIQDGEFFENKALIAACENVKSNDSALHLMGLMSDGGVHSHIEHVFGLLELAKKQGIEKVYVHCFLDGRDTPPASGKEYVEQLEAKMKELGVGAVASVSGRYYAMDRDNRWDRVEKAYNAIVKGEGETAESATAGIQASYDNDVTDEFVLPTVIVKDGAPLATIKENDSVIFFNFRPDRAREITRTLCDDEFTGFERGERVKTTFVCFTEYDVTIANKQVAFVKDEITNTFGEFLAKNGLKQARIAETEKYAHVTFFFNGGVEEPNEGEDRILVKSPKVATYDLKPEMSAYEVCDKLVDAIKSDKYDVIIINFANPDMVGHTGVEDAAIKAIEAVDECVGKAVDAIKEVDGQMFICADHGNAEQLIDDETGEPFTAHTTNPVPFILVNADPAYKLREGGCLADIAPTLIELMGMEQPAEMTGKSLLVK</sequence>
<dbReference type="EMBL" id="JACOPE010000001">
    <property type="protein sequence ID" value="MBC5683759.1"/>
    <property type="molecule type" value="Genomic_DNA"/>
</dbReference>
<feature type="binding site" evidence="8">
    <location>
        <position position="334"/>
    </location>
    <ligand>
        <name>substrate</name>
    </ligand>
</feature>
<dbReference type="GO" id="GO:0004619">
    <property type="term" value="F:phosphoglycerate mutase activity"/>
    <property type="evidence" value="ECO:0007669"/>
    <property type="project" value="UniProtKB-EC"/>
</dbReference>
<comment type="cofactor">
    <cofactor evidence="8">
        <name>Mn(2+)</name>
        <dbReference type="ChEBI" id="CHEBI:29035"/>
    </cofactor>
    <text evidence="8">Binds 2 manganese ions per subunit.</text>
</comment>
<dbReference type="EC" id="5.4.2.12" evidence="8 9"/>
<keyword evidence="6 8" id="KW-0464">Manganese</keyword>
<feature type="active site" description="Phosphoserine intermediate" evidence="8">
    <location>
        <position position="62"/>
    </location>
</feature>
<evidence type="ECO:0000256" key="9">
    <source>
        <dbReference type="NCBIfam" id="TIGR01307"/>
    </source>
</evidence>
<feature type="binding site" evidence="8">
    <location>
        <position position="401"/>
    </location>
    <ligand>
        <name>Mn(2+)</name>
        <dbReference type="ChEBI" id="CHEBI:29035"/>
        <label>1</label>
    </ligand>
</feature>
<feature type="binding site" evidence="8">
    <location>
        <position position="62"/>
    </location>
    <ligand>
        <name>Mn(2+)</name>
        <dbReference type="ChEBI" id="CHEBI:29035"/>
        <label>2</label>
    </ligand>
</feature>
<dbReference type="InterPro" id="IPR036646">
    <property type="entry name" value="PGAM_B_sf"/>
</dbReference>
<evidence type="ECO:0000256" key="1">
    <source>
        <dbReference type="ARBA" id="ARBA00000370"/>
    </source>
</evidence>
<dbReference type="HAMAP" id="MF_01038">
    <property type="entry name" value="GpmI"/>
    <property type="match status" value="1"/>
</dbReference>
<evidence type="ECO:0000256" key="8">
    <source>
        <dbReference type="HAMAP-Rule" id="MF_01038"/>
    </source>
</evidence>
<dbReference type="NCBIfam" id="TIGR01307">
    <property type="entry name" value="pgm_bpd_ind"/>
    <property type="match status" value="1"/>
</dbReference>
<dbReference type="PANTHER" id="PTHR31637:SF0">
    <property type="entry name" value="2,3-BISPHOSPHOGLYCERATE-INDEPENDENT PHOSPHOGLYCERATE MUTASE"/>
    <property type="match status" value="1"/>
</dbReference>
<feature type="binding site" evidence="8">
    <location>
        <begin position="153"/>
        <end position="154"/>
    </location>
    <ligand>
        <name>substrate</name>
    </ligand>
</feature>
<evidence type="ECO:0000256" key="6">
    <source>
        <dbReference type="ARBA" id="ARBA00023211"/>
    </source>
</evidence>
<dbReference type="PANTHER" id="PTHR31637">
    <property type="entry name" value="2,3-BISPHOSPHOGLYCERATE-INDEPENDENT PHOSPHOGLYCERATE MUTASE"/>
    <property type="match status" value="1"/>
</dbReference>
<feature type="binding site" evidence="8">
    <location>
        <position position="405"/>
    </location>
    <ligand>
        <name>Mn(2+)</name>
        <dbReference type="ChEBI" id="CHEBI:29035"/>
        <label>1</label>
    </ligand>
</feature>
<feature type="binding site" evidence="8">
    <location>
        <position position="191"/>
    </location>
    <ligand>
        <name>substrate</name>
    </ligand>
</feature>
<evidence type="ECO:0000313" key="13">
    <source>
        <dbReference type="Proteomes" id="UP000631576"/>
    </source>
</evidence>
<keyword evidence="13" id="KW-1185">Reference proteome</keyword>
<feature type="binding site" evidence="8">
    <location>
        <position position="123"/>
    </location>
    <ligand>
        <name>substrate</name>
    </ligand>
</feature>
<evidence type="ECO:0000256" key="3">
    <source>
        <dbReference type="ARBA" id="ARBA00008819"/>
    </source>
</evidence>
<dbReference type="Gene3D" id="3.40.1450.10">
    <property type="entry name" value="BPG-independent phosphoglycerate mutase, domain B"/>
    <property type="match status" value="1"/>
</dbReference>
<proteinExistence type="inferred from homology"/>
<feature type="binding site" evidence="8">
    <location>
        <position position="443"/>
    </location>
    <ligand>
        <name>Mn(2+)</name>
        <dbReference type="ChEBI" id="CHEBI:29035"/>
        <label>2</label>
    </ligand>
</feature>
<comment type="pathway">
    <text evidence="2 8">Carbohydrate degradation; glycolysis; pyruvate from D-glyceraldehyde 3-phosphate: step 3/5.</text>
</comment>
<dbReference type="CDD" id="cd16010">
    <property type="entry name" value="iPGM"/>
    <property type="match status" value="1"/>
</dbReference>
<evidence type="ECO:0000256" key="2">
    <source>
        <dbReference type="ARBA" id="ARBA00004798"/>
    </source>
</evidence>
<dbReference type="Pfam" id="PF06415">
    <property type="entry name" value="iPGM_N"/>
    <property type="match status" value="1"/>
</dbReference>
<comment type="caution">
    <text evidence="12">The sequence shown here is derived from an EMBL/GenBank/DDBJ whole genome shotgun (WGS) entry which is preliminary data.</text>
</comment>
<feature type="binding site" evidence="8">
    <location>
        <position position="461"/>
    </location>
    <ligand>
        <name>Mn(2+)</name>
        <dbReference type="ChEBI" id="CHEBI:29035"/>
        <label>1</label>
    </ligand>
</feature>
<dbReference type="InterPro" id="IPR017850">
    <property type="entry name" value="Alkaline_phosphatase_core_sf"/>
</dbReference>
<dbReference type="SUPFAM" id="SSF53649">
    <property type="entry name" value="Alkaline phosphatase-like"/>
    <property type="match status" value="1"/>
</dbReference>
<gene>
    <name evidence="8" type="primary">gpmI</name>
    <name evidence="12" type="ORF">H8S40_09305</name>
</gene>
<dbReference type="InterPro" id="IPR006124">
    <property type="entry name" value="Metalloenzyme"/>
</dbReference>
<dbReference type="Proteomes" id="UP000631576">
    <property type="component" value="Unassembled WGS sequence"/>
</dbReference>
<evidence type="ECO:0000256" key="4">
    <source>
        <dbReference type="ARBA" id="ARBA00022723"/>
    </source>
</evidence>
<dbReference type="Gene3D" id="3.40.720.10">
    <property type="entry name" value="Alkaline Phosphatase, subunit A"/>
    <property type="match status" value="1"/>
</dbReference>
<evidence type="ECO:0000256" key="5">
    <source>
        <dbReference type="ARBA" id="ARBA00023152"/>
    </source>
</evidence>
<comment type="catalytic activity">
    <reaction evidence="1 8">
        <text>(2R)-2-phosphoglycerate = (2R)-3-phosphoglycerate</text>
        <dbReference type="Rhea" id="RHEA:15901"/>
        <dbReference type="ChEBI" id="CHEBI:58272"/>
        <dbReference type="ChEBI" id="CHEBI:58289"/>
        <dbReference type="EC" id="5.4.2.12"/>
    </reaction>
</comment>
<feature type="binding site" evidence="8">
    <location>
        <position position="442"/>
    </location>
    <ligand>
        <name>Mn(2+)</name>
        <dbReference type="ChEBI" id="CHEBI:29035"/>
        <label>2</label>
    </ligand>
</feature>